<keyword evidence="1" id="KW-0808">Transferase</keyword>
<organism evidence="1 2">
    <name type="scientific">Aureimonas fodinaquatilis</name>
    <dbReference type="NCBI Taxonomy" id="2565783"/>
    <lineage>
        <taxon>Bacteria</taxon>
        <taxon>Pseudomonadati</taxon>
        <taxon>Pseudomonadota</taxon>
        <taxon>Alphaproteobacteria</taxon>
        <taxon>Hyphomicrobiales</taxon>
        <taxon>Aurantimonadaceae</taxon>
        <taxon>Aureimonas</taxon>
    </lineage>
</organism>
<dbReference type="OrthoDB" id="9769600at2"/>
<accession>A0A5B0DVL6</accession>
<proteinExistence type="predicted"/>
<evidence type="ECO:0000313" key="2">
    <source>
        <dbReference type="Proteomes" id="UP000324738"/>
    </source>
</evidence>
<dbReference type="EMBL" id="VTWH01000002">
    <property type="protein sequence ID" value="KAA0970388.1"/>
    <property type="molecule type" value="Genomic_DNA"/>
</dbReference>
<keyword evidence="2" id="KW-1185">Reference proteome</keyword>
<evidence type="ECO:0000313" key="1">
    <source>
        <dbReference type="EMBL" id="KAA0970388.1"/>
    </source>
</evidence>
<sequence>MLSKNLVNIPQELNFLKNLLYLSPVPWASFAQRPHKFVSWFQSHYQGKVFWIEPYATRLPSLADLRRFQKAKRSLGVTPCPEWLTICSPSSLPVEPLPGSGWLNRRLWKSSLTDAAEFAGDGECVIVVGKPSRLALQIMERLPELRSIYDAMDDFPAFYTGLSHAAMKRSEEAVASRADEVWTSSSFLQNRWKTKHSNVRLIFNGLDSDVIRNVAIAPSSSDQKIFGYIGTVGQWFDWEMVVALARSSPGDLIHIIGPVYKLPPKDLPGNIRMFPACEHERALTEMAHFDVGLIPFLKNELTRSVDPIKFAMAGRDEPNGR</sequence>
<name>A0A5B0DVL6_9HYPH</name>
<dbReference type="Gene3D" id="3.40.50.2000">
    <property type="entry name" value="Glycogen Phosphorylase B"/>
    <property type="match status" value="1"/>
</dbReference>
<dbReference type="SUPFAM" id="SSF53756">
    <property type="entry name" value="UDP-Glycosyltransferase/glycogen phosphorylase"/>
    <property type="match status" value="1"/>
</dbReference>
<protein>
    <submittedName>
        <fullName evidence="1">Glycosyltransferase family 1 protein</fullName>
    </submittedName>
</protein>
<gene>
    <name evidence="1" type="ORF">FPY71_07665</name>
</gene>
<comment type="caution">
    <text evidence="1">The sequence shown here is derived from an EMBL/GenBank/DDBJ whole genome shotgun (WGS) entry which is preliminary data.</text>
</comment>
<dbReference type="AlphaFoldDB" id="A0A5B0DVL6"/>
<reference evidence="1 2" key="1">
    <citation type="submission" date="2019-08" db="EMBL/GenBank/DDBJ databases">
        <title>Aureimonas fodiniaquatilis sp. nov., isolated from a coal mine wastewater.</title>
        <authorList>
            <person name="Kim W."/>
        </authorList>
    </citation>
    <scope>NUCLEOTIDE SEQUENCE [LARGE SCALE GENOMIC DNA]</scope>
    <source>
        <strain evidence="1 2">CAU 1482</strain>
    </source>
</reference>
<dbReference type="RefSeq" id="WP_149299317.1">
    <property type="nucleotide sequence ID" value="NZ_VTWH01000002.1"/>
</dbReference>
<dbReference type="GO" id="GO:0016740">
    <property type="term" value="F:transferase activity"/>
    <property type="evidence" value="ECO:0007669"/>
    <property type="project" value="UniProtKB-KW"/>
</dbReference>
<dbReference type="Proteomes" id="UP000324738">
    <property type="component" value="Unassembled WGS sequence"/>
</dbReference>